<dbReference type="PANTHER" id="PTHR10507">
    <property type="entry name" value="CDC45-RELATED PROTEIN"/>
    <property type="match status" value="1"/>
</dbReference>
<dbReference type="AlphaFoldDB" id="A0A814MKY7"/>
<evidence type="ECO:0000256" key="5">
    <source>
        <dbReference type="ARBA" id="ARBA00023306"/>
    </source>
</evidence>
<dbReference type="EMBL" id="CAJOAY010001696">
    <property type="protein sequence ID" value="CAF3875521.1"/>
    <property type="molecule type" value="Genomic_DNA"/>
</dbReference>
<evidence type="ECO:0000256" key="3">
    <source>
        <dbReference type="ARBA" id="ARBA00022705"/>
    </source>
</evidence>
<evidence type="ECO:0000256" key="2">
    <source>
        <dbReference type="ARBA" id="ARBA00010727"/>
    </source>
</evidence>
<gene>
    <name evidence="8" type="ORF">OKA104_LOCUS22847</name>
    <name evidence="7" type="ORF">VCS650_LOCUS18922</name>
</gene>
<dbReference type="Pfam" id="PF02724">
    <property type="entry name" value="CDC45"/>
    <property type="match status" value="1"/>
</dbReference>
<protein>
    <recommendedName>
        <fullName evidence="10">CDC45-like protein</fullName>
    </recommendedName>
</protein>
<dbReference type="PANTHER" id="PTHR10507:SF0">
    <property type="entry name" value="CELL DIVISION CONTROL PROTEIN 45 HOMOLOG"/>
    <property type="match status" value="1"/>
</dbReference>
<dbReference type="GO" id="GO:0003697">
    <property type="term" value="F:single-stranded DNA binding"/>
    <property type="evidence" value="ECO:0007669"/>
    <property type="project" value="TreeGrafter"/>
</dbReference>
<dbReference type="InterPro" id="IPR003874">
    <property type="entry name" value="CDC45"/>
</dbReference>
<dbReference type="GO" id="GO:0000727">
    <property type="term" value="P:double-strand break repair via break-induced replication"/>
    <property type="evidence" value="ECO:0007669"/>
    <property type="project" value="TreeGrafter"/>
</dbReference>
<sequence>MVFIRDLKREFFEFISKQQRRLLVFVHLDVDSLCAWKIFQHLLQCEHITYTCLPVLYKYDVQHGYTQHENSGIKSIVFINCGSTLDLYDFLSLDSIENKNVNDENNLTLFVLDSLRSIEHRNVYDAKQIRILILPNKIDMEKKRVPQYEELFHEIYDDDNEENNDDSQSDNDDDDDDNSNMRIESTEGREKRLKRRWLKKRDKALANYYKYRTHSYSSALIMFELAYLLSKDTNEQLWNAIIGVTEQLLHGRIDRDYSSITCSSFKSSSKSNTFIN</sequence>
<dbReference type="EMBL" id="CAJNON010000184">
    <property type="protein sequence ID" value="CAF1079297.1"/>
    <property type="molecule type" value="Genomic_DNA"/>
</dbReference>
<dbReference type="Proteomes" id="UP000663891">
    <property type="component" value="Unassembled WGS sequence"/>
</dbReference>
<feature type="compositionally biased region" description="Acidic residues" evidence="6">
    <location>
        <begin position="156"/>
        <end position="178"/>
    </location>
</feature>
<feature type="region of interest" description="Disordered" evidence="6">
    <location>
        <begin position="155"/>
        <end position="187"/>
    </location>
</feature>
<organism evidence="7 9">
    <name type="scientific">Adineta steineri</name>
    <dbReference type="NCBI Taxonomy" id="433720"/>
    <lineage>
        <taxon>Eukaryota</taxon>
        <taxon>Metazoa</taxon>
        <taxon>Spiralia</taxon>
        <taxon>Gnathifera</taxon>
        <taxon>Rotifera</taxon>
        <taxon>Eurotatoria</taxon>
        <taxon>Bdelloidea</taxon>
        <taxon>Adinetida</taxon>
        <taxon>Adinetidae</taxon>
        <taxon>Adineta</taxon>
    </lineage>
</organism>
<dbReference type="GO" id="GO:0003682">
    <property type="term" value="F:chromatin binding"/>
    <property type="evidence" value="ECO:0007669"/>
    <property type="project" value="TreeGrafter"/>
</dbReference>
<comment type="subcellular location">
    <subcellularLocation>
        <location evidence="1">Nucleus</location>
    </subcellularLocation>
</comment>
<keyword evidence="5" id="KW-0131">Cell cycle</keyword>
<comment type="similarity">
    <text evidence="2">Belongs to the CDC45 family.</text>
</comment>
<dbReference type="Proteomes" id="UP000663881">
    <property type="component" value="Unassembled WGS sequence"/>
</dbReference>
<dbReference type="GO" id="GO:0031261">
    <property type="term" value="C:DNA replication preinitiation complex"/>
    <property type="evidence" value="ECO:0007669"/>
    <property type="project" value="TreeGrafter"/>
</dbReference>
<evidence type="ECO:0000256" key="4">
    <source>
        <dbReference type="ARBA" id="ARBA00023242"/>
    </source>
</evidence>
<name>A0A814MKY7_9BILA</name>
<keyword evidence="3" id="KW-0235">DNA replication</keyword>
<evidence type="ECO:0000256" key="1">
    <source>
        <dbReference type="ARBA" id="ARBA00004123"/>
    </source>
</evidence>
<evidence type="ECO:0000256" key="6">
    <source>
        <dbReference type="SAM" id="MobiDB-lite"/>
    </source>
</evidence>
<comment type="caution">
    <text evidence="7">The sequence shown here is derived from an EMBL/GenBank/DDBJ whole genome shotgun (WGS) entry which is preliminary data.</text>
</comment>
<evidence type="ECO:0000313" key="7">
    <source>
        <dbReference type="EMBL" id="CAF1079297.1"/>
    </source>
</evidence>
<keyword evidence="4" id="KW-0539">Nucleus</keyword>
<dbReference type="OrthoDB" id="10258882at2759"/>
<dbReference type="GO" id="GO:0003688">
    <property type="term" value="F:DNA replication origin binding"/>
    <property type="evidence" value="ECO:0007669"/>
    <property type="project" value="TreeGrafter"/>
</dbReference>
<accession>A0A814MKY7</accession>
<evidence type="ECO:0000313" key="8">
    <source>
        <dbReference type="EMBL" id="CAF3875521.1"/>
    </source>
</evidence>
<reference evidence="7" key="1">
    <citation type="submission" date="2021-02" db="EMBL/GenBank/DDBJ databases">
        <authorList>
            <person name="Nowell W R."/>
        </authorList>
    </citation>
    <scope>NUCLEOTIDE SEQUENCE</scope>
</reference>
<proteinExistence type="inferred from homology"/>
<evidence type="ECO:0008006" key="10">
    <source>
        <dbReference type="Google" id="ProtNLM"/>
    </source>
</evidence>
<dbReference type="GO" id="GO:0006270">
    <property type="term" value="P:DNA replication initiation"/>
    <property type="evidence" value="ECO:0007669"/>
    <property type="project" value="InterPro"/>
</dbReference>
<evidence type="ECO:0000313" key="9">
    <source>
        <dbReference type="Proteomes" id="UP000663891"/>
    </source>
</evidence>
<dbReference type="GO" id="GO:1902977">
    <property type="term" value="P:mitotic DNA replication preinitiation complex assembly"/>
    <property type="evidence" value="ECO:0007669"/>
    <property type="project" value="TreeGrafter"/>
</dbReference>